<organism evidence="4 5">
    <name type="scientific">Thermomicrobium roseum (strain ATCC 27502 / DSM 5159 / P-2)</name>
    <dbReference type="NCBI Taxonomy" id="309801"/>
    <lineage>
        <taxon>Bacteria</taxon>
        <taxon>Pseudomonadati</taxon>
        <taxon>Thermomicrobiota</taxon>
        <taxon>Thermomicrobia</taxon>
        <taxon>Thermomicrobiales</taxon>
        <taxon>Thermomicrobiaceae</taxon>
        <taxon>Thermomicrobium</taxon>
    </lineage>
</organism>
<evidence type="ECO:0000313" key="5">
    <source>
        <dbReference type="Proteomes" id="UP000000447"/>
    </source>
</evidence>
<evidence type="ECO:0000313" key="4">
    <source>
        <dbReference type="EMBL" id="ACM06768.1"/>
    </source>
</evidence>
<dbReference type="OrthoDB" id="25753at2"/>
<dbReference type="PANTHER" id="PTHR42852:SF13">
    <property type="entry name" value="PROTEIN DIPZ"/>
    <property type="match status" value="1"/>
</dbReference>
<dbReference type="RefSeq" id="WP_012642755.1">
    <property type="nucleotide sequence ID" value="NC_011961.1"/>
</dbReference>
<gene>
    <name evidence="4" type="ordered locus">trd_A0739</name>
</gene>
<feature type="transmembrane region" description="Helical" evidence="2">
    <location>
        <begin position="25"/>
        <end position="50"/>
    </location>
</feature>
<keyword evidence="2" id="KW-0472">Membrane</keyword>
<keyword evidence="2" id="KW-0812">Transmembrane</keyword>
<geneLocation type="plasmid" evidence="5">
    <name>Tros</name>
</geneLocation>
<dbReference type="Proteomes" id="UP000000447">
    <property type="component" value="Plasmid unnamed"/>
</dbReference>
<evidence type="ECO:0000256" key="2">
    <source>
        <dbReference type="SAM" id="Phobius"/>
    </source>
</evidence>
<dbReference type="InterPro" id="IPR017937">
    <property type="entry name" value="Thioredoxin_CS"/>
</dbReference>
<evidence type="ECO:0000256" key="1">
    <source>
        <dbReference type="ARBA" id="ARBA00023284"/>
    </source>
</evidence>
<dbReference type="Gene3D" id="3.40.30.10">
    <property type="entry name" value="Glutaredoxin"/>
    <property type="match status" value="1"/>
</dbReference>
<accession>B9L4M5</accession>
<dbReference type="InterPro" id="IPR013766">
    <property type="entry name" value="Thioredoxin_domain"/>
</dbReference>
<dbReference type="InterPro" id="IPR000866">
    <property type="entry name" value="AhpC/TSA"/>
</dbReference>
<evidence type="ECO:0000259" key="3">
    <source>
        <dbReference type="PROSITE" id="PS51352"/>
    </source>
</evidence>
<dbReference type="InterPro" id="IPR050553">
    <property type="entry name" value="Thioredoxin_ResA/DsbE_sf"/>
</dbReference>
<dbReference type="GO" id="GO:0016491">
    <property type="term" value="F:oxidoreductase activity"/>
    <property type="evidence" value="ECO:0007669"/>
    <property type="project" value="InterPro"/>
</dbReference>
<dbReference type="eggNOG" id="COG0526">
    <property type="taxonomic scope" value="Bacteria"/>
</dbReference>
<dbReference type="CDD" id="cd02966">
    <property type="entry name" value="TlpA_like_family"/>
    <property type="match status" value="1"/>
</dbReference>
<dbReference type="PROSITE" id="PS00194">
    <property type="entry name" value="THIOREDOXIN_1"/>
    <property type="match status" value="1"/>
</dbReference>
<feature type="domain" description="Thioredoxin" evidence="3">
    <location>
        <begin position="71"/>
        <end position="209"/>
    </location>
</feature>
<dbReference type="PANTHER" id="PTHR42852">
    <property type="entry name" value="THIOL:DISULFIDE INTERCHANGE PROTEIN DSBE"/>
    <property type="match status" value="1"/>
</dbReference>
<dbReference type="InterPro" id="IPR036249">
    <property type="entry name" value="Thioredoxin-like_sf"/>
</dbReference>
<dbReference type="GO" id="GO:0016209">
    <property type="term" value="F:antioxidant activity"/>
    <property type="evidence" value="ECO:0007669"/>
    <property type="project" value="InterPro"/>
</dbReference>
<protein>
    <submittedName>
        <fullName evidence="4">Alkyl hydroperoxide reductase/ Thiol specific antioxidant/ Mal allergen</fullName>
    </submittedName>
</protein>
<name>B9L4M5_THERP</name>
<dbReference type="PROSITE" id="PS51352">
    <property type="entry name" value="THIOREDOXIN_2"/>
    <property type="match status" value="1"/>
</dbReference>
<sequence>MHEPTSSEPIAPTDVSSDRRAQRPLWHLLALNIALLAVLVSAVWLALWFLRQSEVPRPAPSAGDFLAAQALTIGTVAPEFTLPQLDGGQISLSQFRGRPVLVNFWASWCAPCRSEMPALQQVAAQYAGSGLVVIGINQLEDVPTVRGFVREFGLTFPIALDRDGVTSRAWRVYGIPQTYLVGPDGTIRKAWVGPVTEQSVTRALDEMGIRPTPS</sequence>
<dbReference type="Pfam" id="PF00578">
    <property type="entry name" value="AhpC-TSA"/>
    <property type="match status" value="1"/>
</dbReference>
<keyword evidence="1" id="KW-0676">Redox-active center</keyword>
<keyword evidence="4" id="KW-0614">Plasmid</keyword>
<keyword evidence="5" id="KW-1185">Reference proteome</keyword>
<dbReference type="EMBL" id="CP001276">
    <property type="protein sequence ID" value="ACM06768.1"/>
    <property type="molecule type" value="Genomic_DNA"/>
</dbReference>
<dbReference type="HOGENOM" id="CLU_042529_11_2_0"/>
<proteinExistence type="predicted"/>
<dbReference type="SUPFAM" id="SSF52833">
    <property type="entry name" value="Thioredoxin-like"/>
    <property type="match status" value="1"/>
</dbReference>
<dbReference type="KEGG" id="tro:trd_A0739"/>
<reference evidence="4 5" key="1">
    <citation type="journal article" date="2009" name="PLoS ONE">
        <title>Complete genome sequence of the aerobic CO-oxidizing thermophile Thermomicrobium roseum.</title>
        <authorList>
            <person name="Wu D."/>
            <person name="Raymond J."/>
            <person name="Wu M."/>
            <person name="Chatterji S."/>
            <person name="Ren Q."/>
            <person name="Graham J.E."/>
            <person name="Bryant D.A."/>
            <person name="Robb F."/>
            <person name="Colman A."/>
            <person name="Tallon L.J."/>
            <person name="Badger J.H."/>
            <person name="Madupu R."/>
            <person name="Ward N.L."/>
            <person name="Eisen J.A."/>
        </authorList>
    </citation>
    <scope>NUCLEOTIDE SEQUENCE [LARGE SCALE GENOMIC DNA]</scope>
    <source>
        <strain evidence="5">ATCC 27502 / DSM 5159 / P-2</strain>
        <plasmid evidence="4">unnamed</plasmid>
    </source>
</reference>
<keyword evidence="2" id="KW-1133">Transmembrane helix</keyword>
<dbReference type="AlphaFoldDB" id="B9L4M5"/>